<feature type="transmembrane region" description="Helical" evidence="2">
    <location>
        <begin position="190"/>
        <end position="211"/>
    </location>
</feature>
<keyword evidence="2" id="KW-1133">Transmembrane helix</keyword>
<keyword evidence="3" id="KW-0732">Signal</keyword>
<dbReference type="GeneID" id="9804312"/>
<gene>
    <name evidence="4" type="ORF">GCK72_016204</name>
</gene>
<evidence type="ECO:0000313" key="4">
    <source>
        <dbReference type="EMBL" id="KAF1759737.1"/>
    </source>
</evidence>
<name>A0A6A5GX29_CAERE</name>
<sequence length="292" mass="32822">MIIAFGFLLFLAISPCYSQSNSGSIKIVVVGKTDDANVTELFQETIDSIALFIAKNHQKAPQIYFHKEGDMCEYVGGIDRAKMRSDFILVVKIENTTKFDCDPEWGRQSFAIMNFLPSKFGDKIPFSGRLAFTSSESEADSDKDWLKVMSAKRLLSVLKPHFLSPQSRIPDEYPFKAEREERVKRRMLKAVIALMGLTVCSLLVIMFLGSLSRYNESKKLKEQELEKKKKHEQQAPLAIAPAADRHPEKSEKSERSEKSAATKTAISGKSGKSEKEPLLGNSSKSKKSEKEE</sequence>
<evidence type="ECO:0000256" key="3">
    <source>
        <dbReference type="SAM" id="SignalP"/>
    </source>
</evidence>
<feature type="compositionally biased region" description="Basic and acidic residues" evidence="1">
    <location>
        <begin position="243"/>
        <end position="260"/>
    </location>
</feature>
<comment type="caution">
    <text evidence="4">The sequence shown here is derived from an EMBL/GenBank/DDBJ whole genome shotgun (WGS) entry which is preliminary data.</text>
</comment>
<reference evidence="4 5" key="1">
    <citation type="submission" date="2019-12" db="EMBL/GenBank/DDBJ databases">
        <title>Chromosome-level assembly of the Caenorhabditis remanei genome.</title>
        <authorList>
            <person name="Teterina A.A."/>
            <person name="Willis J.H."/>
            <person name="Phillips P.C."/>
        </authorList>
    </citation>
    <scope>NUCLEOTIDE SEQUENCE [LARGE SCALE GENOMIC DNA]</scope>
    <source>
        <strain evidence="4 5">PX506</strain>
        <tissue evidence="4">Whole organism</tissue>
    </source>
</reference>
<dbReference type="EMBL" id="WUAV01000004">
    <property type="protein sequence ID" value="KAF1759737.1"/>
    <property type="molecule type" value="Genomic_DNA"/>
</dbReference>
<proteinExistence type="predicted"/>
<evidence type="ECO:0000256" key="2">
    <source>
        <dbReference type="SAM" id="Phobius"/>
    </source>
</evidence>
<keyword evidence="2" id="KW-0472">Membrane</keyword>
<feature type="signal peptide" evidence="3">
    <location>
        <begin position="1"/>
        <end position="18"/>
    </location>
</feature>
<dbReference type="KEGG" id="crq:GCK72_016204"/>
<evidence type="ECO:0000256" key="1">
    <source>
        <dbReference type="SAM" id="MobiDB-lite"/>
    </source>
</evidence>
<feature type="chain" id="PRO_5025590290" evidence="3">
    <location>
        <begin position="19"/>
        <end position="292"/>
    </location>
</feature>
<feature type="region of interest" description="Disordered" evidence="1">
    <location>
        <begin position="222"/>
        <end position="292"/>
    </location>
</feature>
<dbReference type="CTD" id="9804312"/>
<accession>A0A6A5GX29</accession>
<dbReference type="AlphaFoldDB" id="A0A6A5GX29"/>
<protein>
    <submittedName>
        <fullName evidence="4">Uncharacterized protein</fullName>
    </submittedName>
</protein>
<keyword evidence="2" id="KW-0812">Transmembrane</keyword>
<evidence type="ECO:0000313" key="5">
    <source>
        <dbReference type="Proteomes" id="UP000483820"/>
    </source>
</evidence>
<organism evidence="4 5">
    <name type="scientific">Caenorhabditis remanei</name>
    <name type="common">Caenorhabditis vulgaris</name>
    <dbReference type="NCBI Taxonomy" id="31234"/>
    <lineage>
        <taxon>Eukaryota</taxon>
        <taxon>Metazoa</taxon>
        <taxon>Ecdysozoa</taxon>
        <taxon>Nematoda</taxon>
        <taxon>Chromadorea</taxon>
        <taxon>Rhabditida</taxon>
        <taxon>Rhabditina</taxon>
        <taxon>Rhabditomorpha</taxon>
        <taxon>Rhabditoidea</taxon>
        <taxon>Rhabditidae</taxon>
        <taxon>Peloderinae</taxon>
        <taxon>Caenorhabditis</taxon>
    </lineage>
</organism>
<dbReference type="RefSeq" id="XP_003091992.2">
    <property type="nucleotide sequence ID" value="XM_003091944.2"/>
</dbReference>
<dbReference type="Proteomes" id="UP000483820">
    <property type="component" value="Chromosome IV"/>
</dbReference>